<evidence type="ECO:0000313" key="9">
    <source>
        <dbReference type="Proteomes" id="UP001193081"/>
    </source>
</evidence>
<evidence type="ECO:0000259" key="6">
    <source>
        <dbReference type="PROSITE" id="PS51736"/>
    </source>
</evidence>
<comment type="caution">
    <text evidence="8">The sequence shown here is derived from an EMBL/GenBank/DDBJ whole genome shotgun (WGS) entry which is preliminary data.</text>
</comment>
<evidence type="ECO:0000256" key="1">
    <source>
        <dbReference type="ARBA" id="ARBA00022908"/>
    </source>
</evidence>
<dbReference type="InterPro" id="IPR006118">
    <property type="entry name" value="Recombinase_CS"/>
</dbReference>
<dbReference type="Pfam" id="PF00239">
    <property type="entry name" value="Resolvase"/>
    <property type="match status" value="1"/>
</dbReference>
<proteinExistence type="predicted"/>
<dbReference type="Gene3D" id="3.40.50.1390">
    <property type="entry name" value="Resolvase, N-terminal catalytic domain"/>
    <property type="match status" value="1"/>
</dbReference>
<feature type="domain" description="Resolvase/invertase-type recombinase catalytic" evidence="6">
    <location>
        <begin position="3"/>
        <end position="148"/>
    </location>
</feature>
<dbReference type="CDD" id="cd00338">
    <property type="entry name" value="Ser_Recombinase"/>
    <property type="match status" value="1"/>
</dbReference>
<feature type="domain" description="Recombinase" evidence="7">
    <location>
        <begin position="158"/>
        <end position="287"/>
    </location>
</feature>
<dbReference type="PROSITE" id="PS00397">
    <property type="entry name" value="RECOMBINASES_1"/>
    <property type="match status" value="1"/>
</dbReference>
<dbReference type="InterPro" id="IPR011109">
    <property type="entry name" value="DNA_bind_recombinase_dom"/>
</dbReference>
<feature type="coiled-coil region" evidence="5">
    <location>
        <begin position="417"/>
        <end position="444"/>
    </location>
</feature>
<dbReference type="Proteomes" id="UP001193081">
    <property type="component" value="Unassembled WGS sequence"/>
</dbReference>
<organism evidence="8 9">
    <name type="scientific">Candidatus Chloroploca mongolica</name>
    <dbReference type="NCBI Taxonomy" id="2528176"/>
    <lineage>
        <taxon>Bacteria</taxon>
        <taxon>Bacillati</taxon>
        <taxon>Chloroflexota</taxon>
        <taxon>Chloroflexia</taxon>
        <taxon>Chloroflexales</taxon>
        <taxon>Chloroflexineae</taxon>
        <taxon>Oscillochloridaceae</taxon>
        <taxon>Candidatus Chloroploca</taxon>
    </lineage>
</organism>
<accession>A0ABS4DDV4</accession>
<keyword evidence="2" id="KW-0238">DNA-binding</keyword>
<dbReference type="PANTHER" id="PTHR30461:SF23">
    <property type="entry name" value="DNA RECOMBINASE-RELATED"/>
    <property type="match status" value="1"/>
</dbReference>
<evidence type="ECO:0000256" key="5">
    <source>
        <dbReference type="SAM" id="Coils"/>
    </source>
</evidence>
<keyword evidence="3" id="KW-0233">DNA recombination</keyword>
<dbReference type="InterPro" id="IPR025827">
    <property type="entry name" value="Zn_ribbon_recom_dom"/>
</dbReference>
<evidence type="ECO:0000256" key="3">
    <source>
        <dbReference type="ARBA" id="ARBA00023172"/>
    </source>
</evidence>
<keyword evidence="5" id="KW-0175">Coiled coil</keyword>
<reference evidence="8 9" key="1">
    <citation type="submission" date="2021-03" db="EMBL/GenBank/DDBJ databases">
        <authorList>
            <person name="Grouzdev D.S."/>
        </authorList>
    </citation>
    <scope>NUCLEOTIDE SEQUENCE [LARGE SCALE GENOMIC DNA]</scope>
    <source>
        <strain evidence="8 9">M50-1</strain>
    </source>
</reference>
<sequence>MQRAVIYVRVSTEDQENNHSLPSQAAGCRTYAANNGLTVVGEVEDVLSGSRLDRPGLTRVRELVNAGAVDAVIVFALDRLTRSVAHMLLIRDELKAKGVSLHAVSRGQSADTPEGRLFDTIESSFAEFERLKISERLTRGKRAKVEAGQILGQGPIASYGYQFEGTKRNKQLVILEEEASWVRQIFTWYAEERVVPRIIAERLNAAGVPKASATRARSDKHLASRNLKGERNERSHLWNRGNVNAILRNAVYKGEYTSRYGVVPVPAVVSEGLWNLADARLNVGRQNSKRNTKAPYLLRGRITCGCGYAMQGKHRGFYNKDLCVDKRFYTCTHKDRHPGVKSFVFASEIEPMVWQWLLDEVICEDAVRAGVEAQRVSTEDRRAALLAERASYLTQVDAATTHITKIVKLFTADILTIDEVAQQKAGIEQAKRSAETELRRVDAELASHGFLDSQVDELLTTVRHVRRAIDEGTITQDTQERILEMLDVQVTVWFEAGEDGNAGGKRFKFLAKLTQQSVERTLCQNDIHVAHQRPHNIVGRKGSWRKTAHLAALRCCDCTPDHQINHRLGDHANHIKIIGGAVLKLGDNRRTRHCPVIIEHGFPCCANTIMRMLAKTASKAGRFRQHTHDA</sequence>
<dbReference type="InterPro" id="IPR050639">
    <property type="entry name" value="SSR_resolvase"/>
</dbReference>
<dbReference type="SUPFAM" id="SSF53041">
    <property type="entry name" value="Resolvase-like"/>
    <property type="match status" value="1"/>
</dbReference>
<evidence type="ECO:0000313" key="8">
    <source>
        <dbReference type="EMBL" id="MBP1467631.1"/>
    </source>
</evidence>
<dbReference type="RefSeq" id="WP_135479804.1">
    <property type="nucleotide sequence ID" value="NZ_SIJK02000038.1"/>
</dbReference>
<dbReference type="InterPro" id="IPR036162">
    <property type="entry name" value="Resolvase-like_N_sf"/>
</dbReference>
<dbReference type="PANTHER" id="PTHR30461">
    <property type="entry name" value="DNA-INVERTASE FROM LAMBDOID PROPHAGE"/>
    <property type="match status" value="1"/>
</dbReference>
<evidence type="ECO:0000259" key="7">
    <source>
        <dbReference type="PROSITE" id="PS51737"/>
    </source>
</evidence>
<feature type="active site" description="O-(5'-phospho-DNA)-serine intermediate" evidence="4">
    <location>
        <position position="11"/>
    </location>
</feature>
<keyword evidence="9" id="KW-1185">Reference proteome</keyword>
<dbReference type="EMBL" id="SIJK02000038">
    <property type="protein sequence ID" value="MBP1467631.1"/>
    <property type="molecule type" value="Genomic_DNA"/>
</dbReference>
<name>A0ABS4DDV4_9CHLR</name>
<dbReference type="InterPro" id="IPR038109">
    <property type="entry name" value="DNA_bind_recomb_sf"/>
</dbReference>
<dbReference type="PROSITE" id="PS51737">
    <property type="entry name" value="RECOMBINASE_DNA_BIND"/>
    <property type="match status" value="1"/>
</dbReference>
<dbReference type="InterPro" id="IPR006119">
    <property type="entry name" value="Resolv_N"/>
</dbReference>
<dbReference type="Gene3D" id="3.90.1750.20">
    <property type="entry name" value="Putative Large Serine Recombinase, Chain B, Domain 2"/>
    <property type="match status" value="1"/>
</dbReference>
<evidence type="ECO:0000256" key="4">
    <source>
        <dbReference type="PROSITE-ProRule" id="PRU10137"/>
    </source>
</evidence>
<keyword evidence="1" id="KW-0229">DNA integration</keyword>
<dbReference type="PROSITE" id="PS51736">
    <property type="entry name" value="RECOMBINASES_3"/>
    <property type="match status" value="1"/>
</dbReference>
<evidence type="ECO:0000256" key="2">
    <source>
        <dbReference type="ARBA" id="ARBA00023125"/>
    </source>
</evidence>
<dbReference type="Pfam" id="PF13408">
    <property type="entry name" value="Zn_ribbon_recom"/>
    <property type="match status" value="1"/>
</dbReference>
<protein>
    <submittedName>
        <fullName evidence="8">Recombinase family protein</fullName>
    </submittedName>
</protein>
<dbReference type="SMART" id="SM00857">
    <property type="entry name" value="Resolvase"/>
    <property type="match status" value="1"/>
</dbReference>
<gene>
    <name evidence="8" type="ORF">EYB53_018095</name>
</gene>
<dbReference type="Pfam" id="PF07508">
    <property type="entry name" value="Recombinase"/>
    <property type="match status" value="1"/>
</dbReference>